<gene>
    <name evidence="1" type="ORF">MU848_09305</name>
</gene>
<accession>A0ABT0DXC9</accession>
<evidence type="ECO:0000313" key="2">
    <source>
        <dbReference type="Proteomes" id="UP001203512"/>
    </source>
</evidence>
<protein>
    <submittedName>
        <fullName evidence="1">Uncharacterized protein</fullName>
    </submittedName>
</protein>
<sequence>MSFDITKRRVSDTAKIELTDGDGAPLLDDEGNRLSVTLCGPGSRTWQQADAERSRKQALRAEKNPRKIASSIIDNRRDDEIDFLVAITVTFNGWEYPHPEVGGTFASPRDMFKAAYADNSIGYIRDQLTAAGNDWAPFSGTASTN</sequence>
<evidence type="ECO:0000313" key="1">
    <source>
        <dbReference type="EMBL" id="MCK0531774.1"/>
    </source>
</evidence>
<dbReference type="RefSeq" id="WP_247231350.1">
    <property type="nucleotide sequence ID" value="NZ_JALKHS010000006.1"/>
</dbReference>
<dbReference type="Proteomes" id="UP001203512">
    <property type="component" value="Unassembled WGS sequence"/>
</dbReference>
<organism evidence="1 2">
    <name type="scientific">Sphingobium agri</name>
    <dbReference type="NCBI Taxonomy" id="2933566"/>
    <lineage>
        <taxon>Bacteria</taxon>
        <taxon>Pseudomonadati</taxon>
        <taxon>Pseudomonadota</taxon>
        <taxon>Alphaproteobacteria</taxon>
        <taxon>Sphingomonadales</taxon>
        <taxon>Sphingomonadaceae</taxon>
        <taxon>Sphingobium</taxon>
    </lineage>
</organism>
<proteinExistence type="predicted"/>
<dbReference type="EMBL" id="JALKHS010000006">
    <property type="protein sequence ID" value="MCK0531774.1"/>
    <property type="molecule type" value="Genomic_DNA"/>
</dbReference>
<keyword evidence="2" id="KW-1185">Reference proteome</keyword>
<reference evidence="1 2" key="1">
    <citation type="submission" date="2022-04" db="EMBL/GenBank/DDBJ databases">
        <authorList>
            <person name="Huq M.A."/>
        </authorList>
    </citation>
    <scope>NUCLEOTIDE SEQUENCE [LARGE SCALE GENOMIC DNA]</scope>
    <source>
        <strain evidence="1 2">MAH-33</strain>
    </source>
</reference>
<name>A0ABT0DXC9_9SPHN</name>
<comment type="caution">
    <text evidence="1">The sequence shown here is derived from an EMBL/GenBank/DDBJ whole genome shotgun (WGS) entry which is preliminary data.</text>
</comment>